<feature type="transmembrane region" description="Helical" evidence="5">
    <location>
        <begin position="457"/>
        <end position="477"/>
    </location>
</feature>
<dbReference type="PROSITE" id="PS50850">
    <property type="entry name" value="MFS"/>
    <property type="match status" value="1"/>
</dbReference>
<keyword evidence="4 5" id="KW-0472">Membrane</keyword>
<feature type="transmembrane region" description="Helical" evidence="5">
    <location>
        <begin position="91"/>
        <end position="109"/>
    </location>
</feature>
<feature type="transmembrane region" description="Helical" evidence="5">
    <location>
        <begin position="273"/>
        <end position="303"/>
    </location>
</feature>
<dbReference type="PANTHER" id="PTHR42718">
    <property type="entry name" value="MAJOR FACILITATOR SUPERFAMILY MULTIDRUG TRANSPORTER MFSC"/>
    <property type="match status" value="1"/>
</dbReference>
<name>A0ABW3GEY7_9NOCA</name>
<evidence type="ECO:0000256" key="3">
    <source>
        <dbReference type="ARBA" id="ARBA00022989"/>
    </source>
</evidence>
<evidence type="ECO:0000256" key="4">
    <source>
        <dbReference type="ARBA" id="ARBA00023136"/>
    </source>
</evidence>
<dbReference type="CDD" id="cd17321">
    <property type="entry name" value="MFS_MMR_MDR_like"/>
    <property type="match status" value="1"/>
</dbReference>
<dbReference type="PANTHER" id="PTHR42718:SF48">
    <property type="entry name" value="CONSERVED TWO-DOMAIN MEMBRANE PROTEIN-RELATED"/>
    <property type="match status" value="1"/>
</dbReference>
<keyword evidence="2 5" id="KW-0812">Transmembrane</keyword>
<organism evidence="7 8">
    <name type="scientific">Williamsia deligens</name>
    <dbReference type="NCBI Taxonomy" id="321325"/>
    <lineage>
        <taxon>Bacteria</taxon>
        <taxon>Bacillati</taxon>
        <taxon>Actinomycetota</taxon>
        <taxon>Actinomycetes</taxon>
        <taxon>Mycobacteriales</taxon>
        <taxon>Nocardiaceae</taxon>
        <taxon>Williamsia</taxon>
    </lineage>
</organism>
<dbReference type="InterPro" id="IPR020846">
    <property type="entry name" value="MFS_dom"/>
</dbReference>
<feature type="transmembrane region" description="Helical" evidence="5">
    <location>
        <begin position="346"/>
        <end position="364"/>
    </location>
</feature>
<comment type="subcellular location">
    <subcellularLocation>
        <location evidence="1">Cell membrane</location>
        <topology evidence="1">Multi-pass membrane protein</topology>
    </subcellularLocation>
</comment>
<keyword evidence="8" id="KW-1185">Reference proteome</keyword>
<evidence type="ECO:0000256" key="1">
    <source>
        <dbReference type="ARBA" id="ARBA00004651"/>
    </source>
</evidence>
<feature type="transmembrane region" description="Helical" evidence="5">
    <location>
        <begin position="180"/>
        <end position="201"/>
    </location>
</feature>
<feature type="transmembrane region" description="Helical" evidence="5">
    <location>
        <begin position="61"/>
        <end position="79"/>
    </location>
</feature>
<feature type="transmembrane region" description="Helical" evidence="5">
    <location>
        <begin position="417"/>
        <end position="437"/>
    </location>
</feature>
<protein>
    <submittedName>
        <fullName evidence="7">MFS transporter</fullName>
    </submittedName>
</protein>
<proteinExistence type="predicted"/>
<feature type="domain" description="Major facilitator superfamily (MFS) profile" evidence="6">
    <location>
        <begin position="25"/>
        <end position="481"/>
    </location>
</feature>
<dbReference type="Proteomes" id="UP001597068">
    <property type="component" value="Unassembled WGS sequence"/>
</dbReference>
<feature type="transmembrane region" description="Helical" evidence="5">
    <location>
        <begin position="153"/>
        <end position="174"/>
    </location>
</feature>
<dbReference type="Gene3D" id="1.20.1720.10">
    <property type="entry name" value="Multidrug resistance protein D"/>
    <property type="match status" value="1"/>
</dbReference>
<feature type="transmembrane region" description="Helical" evidence="5">
    <location>
        <begin position="239"/>
        <end position="261"/>
    </location>
</feature>
<feature type="transmembrane region" description="Helical" evidence="5">
    <location>
        <begin position="115"/>
        <end position="141"/>
    </location>
</feature>
<evidence type="ECO:0000256" key="5">
    <source>
        <dbReference type="SAM" id="Phobius"/>
    </source>
</evidence>
<evidence type="ECO:0000313" key="8">
    <source>
        <dbReference type="Proteomes" id="UP001597068"/>
    </source>
</evidence>
<sequence>MSLAPTAIPAAPTRTYTSLAAAWIPLAALCLAFFVEMVDNTLLSIALPTIGRALGSGTTDLQWVTGAYSLTFGGLLLTAGSIADRFGRRRVLMVGLAAFGSLSLLVLLVDSSGELIALRAALGVAAAAMAPITNSLVFRLFDDASLRMRAMTVMITVGMAGFVLGPLLGGTALAHVRWEWLLVVNAPIALIAGLGVRYGVAADRREDLTSDRLDLPGALLSIATIGLACWSLTSGIDHGWTSAITVLSILGSFVAAIAFVWHERRTAAPMLDLSLFSVGTVRGAAIAQVGTSIAMASVMFGLILHFQYAYGWSPVRAGLANLPIIATMLLASPLSEKLASRFGHRIACLIGAACLAGSLAGLSWGVEHGYAVIALSMVVMTIGLRTVMTICAVALVDAMPANRTSVATALNDTAQEVGTSVGTAVVGTAIAALVAAQLPSGTWSPALVESFFHGERITYALLAVVVGVVAGVGALSLSNSRRVEE</sequence>
<dbReference type="Pfam" id="PF07690">
    <property type="entry name" value="MFS_1"/>
    <property type="match status" value="1"/>
</dbReference>
<dbReference type="RefSeq" id="WP_253648048.1">
    <property type="nucleotide sequence ID" value="NZ_BAAAMO010000001.1"/>
</dbReference>
<keyword evidence="3 5" id="KW-1133">Transmembrane helix</keyword>
<reference evidence="8" key="1">
    <citation type="journal article" date="2019" name="Int. J. Syst. Evol. Microbiol.">
        <title>The Global Catalogue of Microorganisms (GCM) 10K type strain sequencing project: providing services to taxonomists for standard genome sequencing and annotation.</title>
        <authorList>
            <consortium name="The Broad Institute Genomics Platform"/>
            <consortium name="The Broad Institute Genome Sequencing Center for Infectious Disease"/>
            <person name="Wu L."/>
            <person name="Ma J."/>
        </authorList>
    </citation>
    <scope>NUCLEOTIDE SEQUENCE [LARGE SCALE GENOMIC DNA]</scope>
    <source>
        <strain evidence="8">CCUG 50873</strain>
    </source>
</reference>
<gene>
    <name evidence="7" type="ORF">ACFQ04_17530</name>
</gene>
<evidence type="ECO:0000313" key="7">
    <source>
        <dbReference type="EMBL" id="MFD0927545.1"/>
    </source>
</evidence>
<dbReference type="SUPFAM" id="SSF103473">
    <property type="entry name" value="MFS general substrate transporter"/>
    <property type="match status" value="1"/>
</dbReference>
<feature type="transmembrane region" description="Helical" evidence="5">
    <location>
        <begin position="213"/>
        <end position="233"/>
    </location>
</feature>
<feature type="transmembrane region" description="Helical" evidence="5">
    <location>
        <begin position="370"/>
        <end position="396"/>
    </location>
</feature>
<feature type="transmembrane region" description="Helical" evidence="5">
    <location>
        <begin position="16"/>
        <end position="35"/>
    </location>
</feature>
<dbReference type="InterPro" id="IPR011701">
    <property type="entry name" value="MFS"/>
</dbReference>
<dbReference type="Gene3D" id="1.20.1250.20">
    <property type="entry name" value="MFS general substrate transporter like domains"/>
    <property type="match status" value="1"/>
</dbReference>
<evidence type="ECO:0000256" key="2">
    <source>
        <dbReference type="ARBA" id="ARBA00022692"/>
    </source>
</evidence>
<dbReference type="InterPro" id="IPR036259">
    <property type="entry name" value="MFS_trans_sf"/>
</dbReference>
<evidence type="ECO:0000259" key="6">
    <source>
        <dbReference type="PROSITE" id="PS50850"/>
    </source>
</evidence>
<comment type="caution">
    <text evidence="7">The sequence shown here is derived from an EMBL/GenBank/DDBJ whole genome shotgun (WGS) entry which is preliminary data.</text>
</comment>
<feature type="transmembrane region" description="Helical" evidence="5">
    <location>
        <begin position="315"/>
        <end position="334"/>
    </location>
</feature>
<dbReference type="EMBL" id="JBHTIL010000006">
    <property type="protein sequence ID" value="MFD0927545.1"/>
    <property type="molecule type" value="Genomic_DNA"/>
</dbReference>
<accession>A0ABW3GEY7</accession>